<dbReference type="EMBL" id="MW117965">
    <property type="protein sequence ID" value="QPB08018.1"/>
    <property type="molecule type" value="Genomic_DNA"/>
</dbReference>
<name>A0A873WDH6_9CAUD</name>
<dbReference type="KEGG" id="vg:77946714"/>
<sequence>MDSSNDNDIHPDIHHSPDHNDGTDLGSEESQTLEPPVPNVIMLGLLFLATLATIWAGYIHGKMHLLTTLKNAYTS</sequence>
<reference evidence="3" key="1">
    <citation type="submission" date="2020-10" db="EMBL/GenBank/DDBJ databases">
        <title>The Isolation and Genome Sequence of a Novel Cyanophage S-H38 from the Yellow Sea, China.</title>
        <authorList>
            <person name="Jiang T."/>
        </authorList>
    </citation>
    <scope>NUCLEOTIDE SEQUENCE</scope>
</reference>
<dbReference type="Proteomes" id="UP000663144">
    <property type="component" value="Segment"/>
</dbReference>
<evidence type="ECO:0000256" key="1">
    <source>
        <dbReference type="SAM" id="MobiDB-lite"/>
    </source>
</evidence>
<keyword evidence="2" id="KW-0472">Membrane</keyword>
<dbReference type="RefSeq" id="YP_010670509.1">
    <property type="nucleotide sequence ID" value="NC_070964.1"/>
</dbReference>
<proteinExistence type="predicted"/>
<keyword evidence="4" id="KW-1185">Reference proteome</keyword>
<keyword evidence="2" id="KW-0812">Transmembrane</keyword>
<keyword evidence="2" id="KW-1133">Transmembrane helix</keyword>
<evidence type="ECO:0000313" key="3">
    <source>
        <dbReference type="EMBL" id="QPB08018.1"/>
    </source>
</evidence>
<dbReference type="GeneID" id="77946714"/>
<feature type="compositionally biased region" description="Basic and acidic residues" evidence="1">
    <location>
        <begin position="7"/>
        <end position="22"/>
    </location>
</feature>
<organism evidence="3 4">
    <name type="scientific">Synechococcus phage S-H38</name>
    <dbReference type="NCBI Taxonomy" id="2783673"/>
    <lineage>
        <taxon>Viruses</taxon>
        <taxon>Duplodnaviria</taxon>
        <taxon>Heunggongvirae</taxon>
        <taxon>Uroviricota</taxon>
        <taxon>Caudoviricetes</taxon>
        <taxon>Pantevenvirales</taxon>
        <taxon>Kyanoviridae</taxon>
        <taxon>Yellowseavirus</taxon>
        <taxon>Yellowseavirus thirtyeight</taxon>
    </lineage>
</organism>
<evidence type="ECO:0000313" key="4">
    <source>
        <dbReference type="Proteomes" id="UP000663144"/>
    </source>
</evidence>
<protein>
    <submittedName>
        <fullName evidence="3">Uncharacterized protein</fullName>
    </submittedName>
</protein>
<accession>A0A873WDH6</accession>
<evidence type="ECO:0000256" key="2">
    <source>
        <dbReference type="SAM" id="Phobius"/>
    </source>
</evidence>
<feature type="region of interest" description="Disordered" evidence="1">
    <location>
        <begin position="1"/>
        <end position="34"/>
    </location>
</feature>
<feature type="transmembrane region" description="Helical" evidence="2">
    <location>
        <begin position="40"/>
        <end position="60"/>
    </location>
</feature>